<evidence type="ECO:0000313" key="6">
    <source>
        <dbReference type="Proteomes" id="UP000694886"/>
    </source>
</evidence>
<dbReference type="Pfam" id="PF14310">
    <property type="entry name" value="Fn3-like"/>
    <property type="match status" value="1"/>
</dbReference>
<dbReference type="Gene3D" id="2.60.40.10">
    <property type="entry name" value="Immunoglobulins"/>
    <property type="match status" value="1"/>
</dbReference>
<dbReference type="InterPro" id="IPR026891">
    <property type="entry name" value="Fn3-like"/>
</dbReference>
<evidence type="ECO:0000259" key="5">
    <source>
        <dbReference type="SMART" id="SM01217"/>
    </source>
</evidence>
<dbReference type="PANTHER" id="PTHR42721">
    <property type="entry name" value="SUGAR HYDROLASE-RELATED"/>
    <property type="match status" value="1"/>
</dbReference>
<accession>A0AB32WX56</accession>
<feature type="chain" id="PRO_5044316073" evidence="4">
    <location>
        <begin position="26"/>
        <end position="799"/>
    </location>
</feature>
<dbReference type="InterPro" id="IPR001764">
    <property type="entry name" value="Glyco_hydro_3_N"/>
</dbReference>
<organism evidence="6 7">
    <name type="scientific">Theobroma cacao</name>
    <name type="common">Cacao</name>
    <name type="synonym">Cocoa</name>
    <dbReference type="NCBI Taxonomy" id="3641"/>
    <lineage>
        <taxon>Eukaryota</taxon>
        <taxon>Viridiplantae</taxon>
        <taxon>Streptophyta</taxon>
        <taxon>Embryophyta</taxon>
        <taxon>Tracheophyta</taxon>
        <taxon>Spermatophyta</taxon>
        <taxon>Magnoliopsida</taxon>
        <taxon>eudicotyledons</taxon>
        <taxon>Gunneridae</taxon>
        <taxon>Pentapetalae</taxon>
        <taxon>rosids</taxon>
        <taxon>malvids</taxon>
        <taxon>Malvales</taxon>
        <taxon>Malvaceae</taxon>
        <taxon>Byttnerioideae</taxon>
        <taxon>Theobroma</taxon>
    </lineage>
</organism>
<dbReference type="GO" id="GO:0045493">
    <property type="term" value="P:xylan catabolic process"/>
    <property type="evidence" value="ECO:0007669"/>
    <property type="project" value="InterPro"/>
</dbReference>
<evidence type="ECO:0000256" key="3">
    <source>
        <dbReference type="ARBA" id="ARBA00023295"/>
    </source>
</evidence>
<dbReference type="FunFam" id="3.40.50.1700:FF:000001">
    <property type="entry name" value="probable beta-D-xylosidase 2"/>
    <property type="match status" value="1"/>
</dbReference>
<dbReference type="Proteomes" id="UP000694886">
    <property type="component" value="Chromosome 10"/>
</dbReference>
<dbReference type="Gramene" id="Tc10v2_t000370.1">
    <property type="protein sequence ID" value="Tc10v2_p000370.1"/>
    <property type="gene ID" value="Tc10v2_g000370"/>
</dbReference>
<keyword evidence="2" id="KW-0378">Hydrolase</keyword>
<dbReference type="InterPro" id="IPR002772">
    <property type="entry name" value="Glyco_hydro_3_C"/>
</dbReference>
<dbReference type="Gene3D" id="3.40.50.1700">
    <property type="entry name" value="Glycoside hydrolase family 3 C-terminal domain"/>
    <property type="match status" value="1"/>
</dbReference>
<evidence type="ECO:0000256" key="4">
    <source>
        <dbReference type="SAM" id="SignalP"/>
    </source>
</evidence>
<keyword evidence="1 4" id="KW-0732">Signal</keyword>
<evidence type="ECO:0000256" key="2">
    <source>
        <dbReference type="ARBA" id="ARBA00022801"/>
    </source>
</evidence>
<feature type="domain" description="Fibronectin type III-like" evidence="5">
    <location>
        <begin position="718"/>
        <end position="788"/>
    </location>
</feature>
<protein>
    <submittedName>
        <fullName evidence="7">Probable beta-D-xylosidase 5</fullName>
    </submittedName>
</protein>
<dbReference type="PANTHER" id="PTHR42721:SF11">
    <property type="entry name" value="BETA-D-XYLOSIDASE 5-RELATED"/>
    <property type="match status" value="1"/>
</dbReference>
<reference evidence="7" key="2">
    <citation type="submission" date="2025-08" db="UniProtKB">
        <authorList>
            <consortium name="RefSeq"/>
        </authorList>
    </citation>
    <scope>IDENTIFICATION</scope>
</reference>
<evidence type="ECO:0000313" key="7">
    <source>
        <dbReference type="RefSeq" id="XP_017984227.1"/>
    </source>
</evidence>
<name>A0AB32WX56_THECC</name>
<feature type="signal peptide" evidence="4">
    <location>
        <begin position="1"/>
        <end position="25"/>
    </location>
</feature>
<proteinExistence type="predicted"/>
<dbReference type="GeneID" id="18585744"/>
<dbReference type="AlphaFoldDB" id="A0AB32WX56"/>
<dbReference type="SUPFAM" id="SSF51445">
    <property type="entry name" value="(Trans)glycosidases"/>
    <property type="match status" value="1"/>
</dbReference>
<dbReference type="InterPro" id="IPR017853">
    <property type="entry name" value="GH"/>
</dbReference>
<reference evidence="6" key="1">
    <citation type="journal article" date="1997" name="Nucleic Acids Res.">
        <title>tRNAscan-SE: a program for improved detection of transfer RNA genes in genomic sequence.</title>
        <authorList>
            <person name="Lowe T.M."/>
            <person name="Eddy S.R."/>
        </authorList>
    </citation>
    <scope>NUCLEOTIDE SEQUENCE [LARGE SCALE GENOMIC DNA]</scope>
    <source>
        <strain evidence="6">r\B97-61/B2</strain>
    </source>
</reference>
<dbReference type="RefSeq" id="XP_017984227.1">
    <property type="nucleotide sequence ID" value="XM_018128738.1"/>
</dbReference>
<dbReference type="InterPro" id="IPR036881">
    <property type="entry name" value="Glyco_hydro_3_C_sf"/>
</dbReference>
<dbReference type="Pfam" id="PF00933">
    <property type="entry name" value="Glyco_hydro_3"/>
    <property type="match status" value="1"/>
</dbReference>
<dbReference type="InterPro" id="IPR013783">
    <property type="entry name" value="Ig-like_fold"/>
</dbReference>
<dbReference type="GO" id="GO:0009044">
    <property type="term" value="F:xylan 1,4-beta-xylosidase activity"/>
    <property type="evidence" value="ECO:0007669"/>
    <property type="project" value="InterPro"/>
</dbReference>
<dbReference type="InterPro" id="IPR044993">
    <property type="entry name" value="BXL"/>
</dbReference>
<dbReference type="KEGG" id="tcc:18585744"/>
<dbReference type="SUPFAM" id="SSF52279">
    <property type="entry name" value="Beta-D-glucan exohydrolase, C-terminal domain"/>
    <property type="match status" value="1"/>
</dbReference>
<dbReference type="InterPro" id="IPR036962">
    <property type="entry name" value="Glyco_hydro_3_N_sf"/>
</dbReference>
<dbReference type="Pfam" id="PF01915">
    <property type="entry name" value="Glyco_hydro_3_C"/>
    <property type="match status" value="1"/>
</dbReference>
<sequence>MAAQSFNVLCTLCLVIIYFLPICLAFGGDLKPIPAPPSYVCDPKLWEARGVNMAEMGYCDKSLPYDVRAKDLVDRMTLKEKAQQMGDRASGIPRLGLPDYKWWSEALHGVSHFGYGAFFTEIVPGATSFPTVILTTAAFNQSLWNAIGKVVSTEARAMYNLGQAGLTFWSPNINPVRDPRWGRITETSGEDPFVVGVYGVNYVRGLQDVEGQEHAEDPGSRPLKVAACCKHYAAYDLDLWQDVNRFTFDALVTEQDMVETFVRPFEMCIKDGDVSSVMCSYNQVNKIPSCADPILLKQTIREEWKLNGYIISDCDAIEMIHNDTKINWLGDTPEDAVAQTIKAGVDLDCGVNYPNALENSVRQGKVNEADVDTSLKYLYTVLMRLGFFDGSPSFMSLGKNDICTDKHIDLAVEAAREGIVLLKNLDATLPLNPDAFKTLAIIGPHANATTAMIGNYEGNPCRYVSPLLGFSAFGEVIYEQGCPGVKCPNDTLILQATEAAKQADATILVVGTDLSIEGEGLDRDDLLLPGLQKDLVEQVANASKGPVILVVMTAGGVDISFAKDDNKIKGILWVGHPGQEGGRAIADVVFGKCNPGGRLPLTWYTADYVDKVPMTSMQLRPFEEKGYPGRTYKFFNGSTVYPFAYGLSYTSFDYKVTTPTNVSIPIKLNNTQHCRELELTDTSVQQPCPSVVVNDLTCEDKIALEVEVQNTGDKDGSEVVIVYSQPPDGIVGTPFKQVVGFERVFVAAKQSQKVNFELNACKSLNIVDGSGYTLLPSGLHKILLGTSSEQIDVNVSFTS</sequence>
<gene>
    <name evidence="7" type="primary">LOC18585744</name>
</gene>
<evidence type="ECO:0000256" key="1">
    <source>
        <dbReference type="ARBA" id="ARBA00022729"/>
    </source>
</evidence>
<dbReference type="FunFam" id="3.20.20.300:FF:000010">
    <property type="entry name" value="Putative beta-D-xylosidase 5"/>
    <property type="match status" value="1"/>
</dbReference>
<keyword evidence="3" id="KW-0326">Glycosidase</keyword>
<dbReference type="SMART" id="SM01217">
    <property type="entry name" value="Fn3_like"/>
    <property type="match status" value="1"/>
</dbReference>
<dbReference type="Gene3D" id="3.20.20.300">
    <property type="entry name" value="Glycoside hydrolase, family 3, N-terminal domain"/>
    <property type="match status" value="1"/>
</dbReference>
<dbReference type="PRINTS" id="PR00133">
    <property type="entry name" value="GLHYDRLASE3"/>
</dbReference>